<sequence length="98" mass="9893">MNTARAVAAEGILFVIGAVATLTCWIIVPIELLSIAVMGDLATPATWLLFILGAVVPAIVASGLFYRAVRSSGTSAAMRAAPVVALAAALGSLAVLNQ</sequence>
<keyword evidence="1" id="KW-1133">Transmembrane helix</keyword>
<evidence type="ECO:0000313" key="2">
    <source>
        <dbReference type="EMBL" id="MBB4101024.1"/>
    </source>
</evidence>
<dbReference type="RefSeq" id="WP_184000365.1">
    <property type="nucleotide sequence ID" value="NZ_JACIEH010000004.1"/>
</dbReference>
<keyword evidence="1" id="KW-0812">Transmembrane</keyword>
<feature type="transmembrane region" description="Helical" evidence="1">
    <location>
        <begin position="78"/>
        <end position="96"/>
    </location>
</feature>
<proteinExistence type="predicted"/>
<protein>
    <submittedName>
        <fullName evidence="2">Drug/metabolite transporter (DMT)-like permease</fullName>
    </submittedName>
</protein>
<feature type="transmembrane region" description="Helical" evidence="1">
    <location>
        <begin position="12"/>
        <end position="39"/>
    </location>
</feature>
<evidence type="ECO:0000256" key="1">
    <source>
        <dbReference type="SAM" id="Phobius"/>
    </source>
</evidence>
<keyword evidence="3" id="KW-1185">Reference proteome</keyword>
<organism evidence="2 3">
    <name type="scientific">Sphingomonas kyeonggiensis</name>
    <dbReference type="NCBI Taxonomy" id="1268553"/>
    <lineage>
        <taxon>Bacteria</taxon>
        <taxon>Pseudomonadati</taxon>
        <taxon>Pseudomonadota</taxon>
        <taxon>Alphaproteobacteria</taxon>
        <taxon>Sphingomonadales</taxon>
        <taxon>Sphingomonadaceae</taxon>
        <taxon>Sphingomonas</taxon>
    </lineage>
</organism>
<feature type="transmembrane region" description="Helical" evidence="1">
    <location>
        <begin position="45"/>
        <end position="66"/>
    </location>
</feature>
<reference evidence="2 3" key="1">
    <citation type="submission" date="2020-08" db="EMBL/GenBank/DDBJ databases">
        <title>Genomic Encyclopedia of Type Strains, Phase IV (KMG-IV): sequencing the most valuable type-strain genomes for metagenomic binning, comparative biology and taxonomic classification.</title>
        <authorList>
            <person name="Goeker M."/>
        </authorList>
    </citation>
    <scope>NUCLEOTIDE SEQUENCE [LARGE SCALE GENOMIC DNA]</scope>
    <source>
        <strain evidence="2 3">DSM 101806</strain>
    </source>
</reference>
<evidence type="ECO:0000313" key="3">
    <source>
        <dbReference type="Proteomes" id="UP000557392"/>
    </source>
</evidence>
<keyword evidence="1" id="KW-0472">Membrane</keyword>
<comment type="caution">
    <text evidence="2">The sequence shown here is derived from an EMBL/GenBank/DDBJ whole genome shotgun (WGS) entry which is preliminary data.</text>
</comment>
<dbReference type="EMBL" id="JACIEH010000004">
    <property type="protein sequence ID" value="MBB4101024.1"/>
    <property type="molecule type" value="Genomic_DNA"/>
</dbReference>
<dbReference type="AlphaFoldDB" id="A0A7W6JWU7"/>
<name>A0A7W6JWU7_9SPHN</name>
<gene>
    <name evidence="2" type="ORF">GGR46_004613</name>
</gene>
<dbReference type="Proteomes" id="UP000557392">
    <property type="component" value="Unassembled WGS sequence"/>
</dbReference>
<accession>A0A7W6JWU7</accession>